<dbReference type="Proteomes" id="UP001732700">
    <property type="component" value="Chromosome 4C"/>
</dbReference>
<evidence type="ECO:0000313" key="2">
    <source>
        <dbReference type="Proteomes" id="UP001732700"/>
    </source>
</evidence>
<protein>
    <submittedName>
        <fullName evidence="1">Uncharacterized protein</fullName>
    </submittedName>
</protein>
<organism evidence="1 2">
    <name type="scientific">Avena sativa</name>
    <name type="common">Oat</name>
    <dbReference type="NCBI Taxonomy" id="4498"/>
    <lineage>
        <taxon>Eukaryota</taxon>
        <taxon>Viridiplantae</taxon>
        <taxon>Streptophyta</taxon>
        <taxon>Embryophyta</taxon>
        <taxon>Tracheophyta</taxon>
        <taxon>Spermatophyta</taxon>
        <taxon>Magnoliopsida</taxon>
        <taxon>Liliopsida</taxon>
        <taxon>Poales</taxon>
        <taxon>Poaceae</taxon>
        <taxon>BOP clade</taxon>
        <taxon>Pooideae</taxon>
        <taxon>Poodae</taxon>
        <taxon>Poeae</taxon>
        <taxon>Poeae Chloroplast Group 1 (Aveneae type)</taxon>
        <taxon>Aveninae</taxon>
        <taxon>Avena</taxon>
    </lineage>
</organism>
<evidence type="ECO:0000313" key="1">
    <source>
        <dbReference type="EnsemblPlants" id="AVESA.00010b.r2.4CG1262010.1.CDS"/>
    </source>
</evidence>
<name>A0ACD5WP44_AVESA</name>
<reference evidence="1" key="2">
    <citation type="submission" date="2025-09" db="UniProtKB">
        <authorList>
            <consortium name="EnsemblPlants"/>
        </authorList>
    </citation>
    <scope>IDENTIFICATION</scope>
</reference>
<sequence>MAAGLERALKPFEERASDAEARLAKLEALLSTKDGLGSGSETSSSSAMKDLQSKLDAVTVECLAEKEKNRKLATEYEKLRYQNSHLIRAVKEGDLKLKSPTGQIQS</sequence>
<keyword evidence="2" id="KW-1185">Reference proteome</keyword>
<accession>A0ACD5WP44</accession>
<reference evidence="1" key="1">
    <citation type="submission" date="2021-05" db="EMBL/GenBank/DDBJ databases">
        <authorList>
            <person name="Scholz U."/>
            <person name="Mascher M."/>
            <person name="Fiebig A."/>
        </authorList>
    </citation>
    <scope>NUCLEOTIDE SEQUENCE [LARGE SCALE GENOMIC DNA]</scope>
</reference>
<dbReference type="EnsemblPlants" id="AVESA.00010b.r2.4CG1262010.1">
    <property type="protein sequence ID" value="AVESA.00010b.r2.4CG1262010.1.CDS"/>
    <property type="gene ID" value="AVESA.00010b.r2.4CG1262010"/>
</dbReference>
<proteinExistence type="predicted"/>